<dbReference type="EMBL" id="CM010635">
    <property type="protein sequence ID" value="RID50925.1"/>
    <property type="molecule type" value="Genomic_DNA"/>
</dbReference>
<reference evidence="5 6" key="1">
    <citation type="submission" date="2018-06" db="EMBL/GenBank/DDBJ databases">
        <title>WGS assembly of Brassica rapa FPsc.</title>
        <authorList>
            <person name="Bowman J."/>
            <person name="Kohchi T."/>
            <person name="Yamato K."/>
            <person name="Jenkins J."/>
            <person name="Shu S."/>
            <person name="Ishizaki K."/>
            <person name="Yamaoka S."/>
            <person name="Nishihama R."/>
            <person name="Nakamura Y."/>
            <person name="Berger F."/>
            <person name="Adam C."/>
            <person name="Aki S."/>
            <person name="Althoff F."/>
            <person name="Araki T."/>
            <person name="Arteaga-Vazquez M."/>
            <person name="Balasubrmanian S."/>
            <person name="Bauer D."/>
            <person name="Boehm C."/>
            <person name="Briginshaw L."/>
            <person name="Caballero-Perez J."/>
            <person name="Catarino B."/>
            <person name="Chen F."/>
            <person name="Chiyoda S."/>
            <person name="Chovatia M."/>
            <person name="Davies K."/>
            <person name="Delmans M."/>
            <person name="Demura T."/>
            <person name="Dierschke T."/>
            <person name="Dolan L."/>
            <person name="Dorantes-Acosta A."/>
            <person name="Eklund D."/>
            <person name="Florent S."/>
            <person name="Flores-Sandoval E."/>
            <person name="Fujiyama A."/>
            <person name="Fukuzawa H."/>
            <person name="Galik B."/>
            <person name="Grimanelli D."/>
            <person name="Grimwood J."/>
            <person name="Grossniklaus U."/>
            <person name="Hamada T."/>
            <person name="Haseloff J."/>
            <person name="Hetherington A."/>
            <person name="Higo A."/>
            <person name="Hirakawa Y."/>
            <person name="Hundley H."/>
            <person name="Ikeda Y."/>
            <person name="Inoue K."/>
            <person name="Inoue S."/>
            <person name="Ishida S."/>
            <person name="Jia Q."/>
            <person name="Kakita M."/>
            <person name="Kanazawa T."/>
            <person name="Kawai Y."/>
            <person name="Kawashima T."/>
            <person name="Kennedy M."/>
            <person name="Kinose K."/>
            <person name="Kinoshita T."/>
            <person name="Kohara Y."/>
            <person name="Koide E."/>
            <person name="Komatsu K."/>
            <person name="Kopischke S."/>
            <person name="Kubo M."/>
            <person name="Kyozuka J."/>
            <person name="Lagercrantz U."/>
            <person name="Lin S."/>
            <person name="Lindquist E."/>
            <person name="Lipzen A."/>
            <person name="Lu C."/>
            <person name="Luna E."/>
            <person name="Martienssen R."/>
            <person name="Minamino N."/>
            <person name="Mizutani M."/>
            <person name="Mizutani M."/>
            <person name="Mochizuki N."/>
            <person name="Monte I."/>
            <person name="Mosher R."/>
            <person name="Nagasaki H."/>
            <person name="Nakagami H."/>
            <person name="Naramoto S."/>
            <person name="Nishitani K."/>
            <person name="Ohtani M."/>
            <person name="Okamoto T."/>
            <person name="Okumura M."/>
            <person name="Phillips J."/>
            <person name="Pollak B."/>
            <person name="Reinders A."/>
            <person name="Roevekamp M."/>
            <person name="Sano R."/>
            <person name="Sawa S."/>
            <person name="Schmid M."/>
            <person name="Shirakawa M."/>
            <person name="Solano R."/>
            <person name="Spunde A."/>
            <person name="Suetsugu N."/>
            <person name="Sugano S."/>
            <person name="Sugiyama A."/>
            <person name="Sun R."/>
            <person name="Suzuki Y."/>
            <person name="Takenaka M."/>
            <person name="Takezawa D."/>
            <person name="Tomogane H."/>
            <person name="Tsuzuki M."/>
            <person name="Ueda T."/>
            <person name="Umeda M."/>
            <person name="Ward J."/>
            <person name="Watanabe Y."/>
            <person name="Yazaki K."/>
            <person name="Yokoyama R."/>
            <person name="Yoshitake Y."/>
            <person name="Yotsui I."/>
            <person name="Zachgo S."/>
            <person name="Schmutz J."/>
        </authorList>
    </citation>
    <scope>NUCLEOTIDE SEQUENCE [LARGE SCALE GENOMIC DNA]</scope>
    <source>
        <strain evidence="6">cv. B-3</strain>
    </source>
</reference>
<feature type="compositionally biased region" description="Polar residues" evidence="3">
    <location>
        <begin position="33"/>
        <end position="51"/>
    </location>
</feature>
<feature type="compositionally biased region" description="Polar residues" evidence="3">
    <location>
        <begin position="171"/>
        <end position="184"/>
    </location>
</feature>
<feature type="compositionally biased region" description="Polar residues" evidence="3">
    <location>
        <begin position="484"/>
        <end position="497"/>
    </location>
</feature>
<evidence type="ECO:0000256" key="3">
    <source>
        <dbReference type="SAM" id="MobiDB-lite"/>
    </source>
</evidence>
<dbReference type="Pfam" id="PF05383">
    <property type="entry name" value="La"/>
    <property type="match status" value="1"/>
</dbReference>
<evidence type="ECO:0000313" key="5">
    <source>
        <dbReference type="EMBL" id="RID50925.1"/>
    </source>
</evidence>
<dbReference type="SMART" id="SM00715">
    <property type="entry name" value="LA"/>
    <property type="match status" value="1"/>
</dbReference>
<dbReference type="SUPFAM" id="SSF46785">
    <property type="entry name" value="Winged helix' DNA-binding domain"/>
    <property type="match status" value="1"/>
</dbReference>
<dbReference type="GO" id="GO:0003723">
    <property type="term" value="F:RNA binding"/>
    <property type="evidence" value="ECO:0007669"/>
    <property type="project" value="UniProtKB-UniRule"/>
</dbReference>
<feature type="compositionally biased region" description="Polar residues" evidence="3">
    <location>
        <begin position="264"/>
        <end position="273"/>
    </location>
</feature>
<dbReference type="PANTHER" id="PTHR22792">
    <property type="entry name" value="LUPUS LA PROTEIN-RELATED"/>
    <property type="match status" value="1"/>
</dbReference>
<dbReference type="Proteomes" id="UP000264353">
    <property type="component" value="Chromosome A8"/>
</dbReference>
<protein>
    <recommendedName>
        <fullName evidence="4">HTH La-type RNA-binding domain-containing protein</fullName>
    </recommendedName>
</protein>
<feature type="compositionally biased region" description="Basic and acidic residues" evidence="3">
    <location>
        <begin position="19"/>
        <end position="32"/>
    </location>
</feature>
<dbReference type="InterPro" id="IPR036390">
    <property type="entry name" value="WH_DNA-bd_sf"/>
</dbReference>
<feature type="domain" description="HTH La-type RNA-binding" evidence="4">
    <location>
        <begin position="349"/>
        <end position="438"/>
    </location>
</feature>
<feature type="compositionally biased region" description="Low complexity" evidence="3">
    <location>
        <begin position="76"/>
        <end position="85"/>
    </location>
</feature>
<name>A0A397YBS8_BRACM</name>
<feature type="compositionally biased region" description="Polar residues" evidence="3">
    <location>
        <begin position="192"/>
        <end position="230"/>
    </location>
</feature>
<feature type="compositionally biased region" description="Low complexity" evidence="3">
    <location>
        <begin position="141"/>
        <end position="166"/>
    </location>
</feature>
<dbReference type="AlphaFoldDB" id="A0A397YBS8"/>
<dbReference type="Gene3D" id="1.10.10.10">
    <property type="entry name" value="Winged helix-like DNA-binding domain superfamily/Winged helix DNA-binding domain"/>
    <property type="match status" value="1"/>
</dbReference>
<keyword evidence="1 2" id="KW-0694">RNA-binding</keyword>
<dbReference type="CDD" id="cd07323">
    <property type="entry name" value="LAM"/>
    <property type="match status" value="1"/>
</dbReference>
<feature type="compositionally biased region" description="Low complexity" evidence="3">
    <location>
        <begin position="1"/>
        <end position="17"/>
    </location>
</feature>
<accession>A0A397YBS8</accession>
<evidence type="ECO:0000256" key="1">
    <source>
        <dbReference type="ARBA" id="ARBA00022884"/>
    </source>
</evidence>
<evidence type="ECO:0000313" key="6">
    <source>
        <dbReference type="Proteomes" id="UP000264353"/>
    </source>
</evidence>
<sequence>MASAATNNSTSSPSLSPRHVSDYPRHVSESTRHVSSPTAAQSRRQVSSPWTQIVRGESEPPPTIAAAATSKPPIEPIASAAPPAALLTVEAAAGEDKSEGNAGKKPAWSRPSNGASEIGPVMGASSWPALSEATKAPSNKPSSDSSIGDVPSSVSQGAASASVPAPKQVGRANNPNPTLNNSRQRSFKRNGASGSTANGTASQPSAQGSLVEGTSHNPSPRGQNQKNGFASQPHGGADNQRDSHRNQNGNHHHQNHGGRRNQEHGNQNWNFHRSFNGRDGNAQSPRGAPAFVRYAPPPPPPPPVQAIPPQFMAAQSFGSPVPYPPELAPPFYPGMPFVAPLSPGPVFYHVQDPPLNIKLQNQIHYYFSEENLIKDTYLRDQMDDQGFAPLHVIAGFRKVAELTDSIQEIVEALQGSPFVEVQGDRIRKRHNWQLWLIPSPQSVDAVASRVGNLSIGQSSAEPIGGSGSQLQPPEAENKAVADGQPQSSGADPVSNRNGSGGANR</sequence>
<dbReference type="InterPro" id="IPR006630">
    <property type="entry name" value="La_HTH"/>
</dbReference>
<feature type="region of interest" description="Disordered" evidence="3">
    <location>
        <begin position="457"/>
        <end position="504"/>
    </location>
</feature>
<dbReference type="PANTHER" id="PTHR22792:SF167">
    <property type="entry name" value="HTH LA-TYPE RNA-BINDING DOMAIN-CONTAINING PROTEIN"/>
    <property type="match status" value="1"/>
</dbReference>
<dbReference type="InterPro" id="IPR045180">
    <property type="entry name" value="La_dom_prot"/>
</dbReference>
<dbReference type="InterPro" id="IPR036388">
    <property type="entry name" value="WH-like_DNA-bd_sf"/>
</dbReference>
<organism evidence="5 6">
    <name type="scientific">Brassica campestris</name>
    <name type="common">Field mustard</name>
    <dbReference type="NCBI Taxonomy" id="3711"/>
    <lineage>
        <taxon>Eukaryota</taxon>
        <taxon>Viridiplantae</taxon>
        <taxon>Streptophyta</taxon>
        <taxon>Embryophyta</taxon>
        <taxon>Tracheophyta</taxon>
        <taxon>Spermatophyta</taxon>
        <taxon>Magnoliopsida</taxon>
        <taxon>eudicotyledons</taxon>
        <taxon>Gunneridae</taxon>
        <taxon>Pentapetalae</taxon>
        <taxon>rosids</taxon>
        <taxon>malvids</taxon>
        <taxon>Brassicales</taxon>
        <taxon>Brassicaceae</taxon>
        <taxon>Brassiceae</taxon>
        <taxon>Brassica</taxon>
    </lineage>
</organism>
<evidence type="ECO:0000256" key="2">
    <source>
        <dbReference type="PROSITE-ProRule" id="PRU00332"/>
    </source>
</evidence>
<feature type="region of interest" description="Disordered" evidence="3">
    <location>
        <begin position="1"/>
        <end position="291"/>
    </location>
</feature>
<proteinExistence type="predicted"/>
<evidence type="ECO:0000259" key="4">
    <source>
        <dbReference type="PROSITE" id="PS50961"/>
    </source>
</evidence>
<dbReference type="PROSITE" id="PS50961">
    <property type="entry name" value="HTH_LA"/>
    <property type="match status" value="1"/>
</dbReference>
<feature type="compositionally biased region" description="Basic residues" evidence="3">
    <location>
        <begin position="250"/>
        <end position="259"/>
    </location>
</feature>
<gene>
    <name evidence="5" type="ORF">BRARA_H01622</name>
</gene>